<dbReference type="AlphaFoldDB" id="A0A2J7QTF7"/>
<gene>
    <name evidence="1" type="ORF">B7P43_G07919</name>
</gene>
<sequence>MNVSQLEQRCYVNIEVLRGRHATECRSELVEALGDRALPYRTVARHTGTDQATVDRILRKDLNMRQTAAKWVPHELNEVQKWTGYEARRVNLERYEIEGDNFLNRMISIDET</sequence>
<accession>A0A2J7QTF7</accession>
<evidence type="ECO:0000313" key="2">
    <source>
        <dbReference type="Proteomes" id="UP000235965"/>
    </source>
</evidence>
<dbReference type="InterPro" id="IPR052709">
    <property type="entry name" value="Transposase-MT_Hybrid"/>
</dbReference>
<dbReference type="EMBL" id="NEVH01011194">
    <property type="protein sequence ID" value="PNF31872.1"/>
    <property type="molecule type" value="Genomic_DNA"/>
</dbReference>
<protein>
    <submittedName>
        <fullName evidence="1">Uncharacterized protein</fullName>
    </submittedName>
</protein>
<name>A0A2J7QTF7_9NEOP</name>
<proteinExistence type="predicted"/>
<keyword evidence="2" id="KW-1185">Reference proteome</keyword>
<dbReference type="STRING" id="105785.A0A2J7QTF7"/>
<reference evidence="1 2" key="1">
    <citation type="submission" date="2017-12" db="EMBL/GenBank/DDBJ databases">
        <title>Hemimetabolous genomes reveal molecular basis of termite eusociality.</title>
        <authorList>
            <person name="Harrison M.C."/>
            <person name="Jongepier E."/>
            <person name="Robertson H.M."/>
            <person name="Arning N."/>
            <person name="Bitard-Feildel T."/>
            <person name="Chao H."/>
            <person name="Childers C.P."/>
            <person name="Dinh H."/>
            <person name="Doddapaneni H."/>
            <person name="Dugan S."/>
            <person name="Gowin J."/>
            <person name="Greiner C."/>
            <person name="Han Y."/>
            <person name="Hu H."/>
            <person name="Hughes D.S.T."/>
            <person name="Huylmans A.-K."/>
            <person name="Kemena C."/>
            <person name="Kremer L.P.M."/>
            <person name="Lee S.L."/>
            <person name="Lopez-Ezquerra A."/>
            <person name="Mallet L."/>
            <person name="Monroy-Kuhn J.M."/>
            <person name="Moser A."/>
            <person name="Murali S.C."/>
            <person name="Muzny D.M."/>
            <person name="Otani S."/>
            <person name="Piulachs M.-D."/>
            <person name="Poelchau M."/>
            <person name="Qu J."/>
            <person name="Schaub F."/>
            <person name="Wada-Katsumata A."/>
            <person name="Worley K.C."/>
            <person name="Xie Q."/>
            <person name="Ylla G."/>
            <person name="Poulsen M."/>
            <person name="Gibbs R.A."/>
            <person name="Schal C."/>
            <person name="Richards S."/>
            <person name="Belles X."/>
            <person name="Korb J."/>
            <person name="Bornberg-Bauer E."/>
        </authorList>
    </citation>
    <scope>NUCLEOTIDE SEQUENCE [LARGE SCALE GENOMIC DNA]</scope>
    <source>
        <tissue evidence="1">Whole body</tissue>
    </source>
</reference>
<evidence type="ECO:0000313" key="1">
    <source>
        <dbReference type="EMBL" id="PNF31872.1"/>
    </source>
</evidence>
<dbReference type="PANTHER" id="PTHR46060:SF1">
    <property type="entry name" value="MARINER MOS1 TRANSPOSASE-LIKE PROTEIN"/>
    <property type="match status" value="1"/>
</dbReference>
<dbReference type="PANTHER" id="PTHR46060">
    <property type="entry name" value="MARINER MOS1 TRANSPOSASE-LIKE PROTEIN"/>
    <property type="match status" value="1"/>
</dbReference>
<comment type="caution">
    <text evidence="1">The sequence shown here is derived from an EMBL/GenBank/DDBJ whole genome shotgun (WGS) entry which is preliminary data.</text>
</comment>
<dbReference type="Proteomes" id="UP000235965">
    <property type="component" value="Unassembled WGS sequence"/>
</dbReference>
<dbReference type="InParanoid" id="A0A2J7QTF7"/>
<organism evidence="1 2">
    <name type="scientific">Cryptotermes secundus</name>
    <dbReference type="NCBI Taxonomy" id="105785"/>
    <lineage>
        <taxon>Eukaryota</taxon>
        <taxon>Metazoa</taxon>
        <taxon>Ecdysozoa</taxon>
        <taxon>Arthropoda</taxon>
        <taxon>Hexapoda</taxon>
        <taxon>Insecta</taxon>
        <taxon>Pterygota</taxon>
        <taxon>Neoptera</taxon>
        <taxon>Polyneoptera</taxon>
        <taxon>Dictyoptera</taxon>
        <taxon>Blattodea</taxon>
        <taxon>Blattoidea</taxon>
        <taxon>Termitoidae</taxon>
        <taxon>Kalotermitidae</taxon>
        <taxon>Cryptotermitinae</taxon>
        <taxon>Cryptotermes</taxon>
    </lineage>
</organism>